<evidence type="ECO:0000256" key="3">
    <source>
        <dbReference type="ARBA" id="ARBA00022741"/>
    </source>
</evidence>
<dbReference type="NCBIfam" id="NF008453">
    <property type="entry name" value="PRK11308.1"/>
    <property type="match status" value="1"/>
</dbReference>
<dbReference type="InterPro" id="IPR027417">
    <property type="entry name" value="P-loop_NTPase"/>
</dbReference>
<organism evidence="6 7">
    <name type="scientific">Peribacillus butanolivorans</name>
    <dbReference type="NCBI Taxonomy" id="421767"/>
    <lineage>
        <taxon>Bacteria</taxon>
        <taxon>Bacillati</taxon>
        <taxon>Bacillota</taxon>
        <taxon>Bacilli</taxon>
        <taxon>Bacillales</taxon>
        <taxon>Bacillaceae</taxon>
        <taxon>Peribacillus</taxon>
    </lineage>
</organism>
<dbReference type="InterPro" id="IPR017871">
    <property type="entry name" value="ABC_transporter-like_CS"/>
</dbReference>
<dbReference type="InterPro" id="IPR013563">
    <property type="entry name" value="Oligopep_ABC_C"/>
</dbReference>
<dbReference type="Gene3D" id="3.40.50.300">
    <property type="entry name" value="P-loop containing nucleotide triphosphate hydrolases"/>
    <property type="match status" value="1"/>
</dbReference>
<gene>
    <name evidence="6" type="ORF">DTO10_25805</name>
</gene>
<dbReference type="PANTHER" id="PTHR43776:SF7">
    <property type="entry name" value="D,D-DIPEPTIDE TRANSPORT ATP-BINDING PROTEIN DDPF-RELATED"/>
    <property type="match status" value="1"/>
</dbReference>
<keyword evidence="2" id="KW-0813">Transport</keyword>
<keyword evidence="3" id="KW-0547">Nucleotide-binding</keyword>
<dbReference type="SUPFAM" id="SSF52540">
    <property type="entry name" value="P-loop containing nucleoside triphosphate hydrolases"/>
    <property type="match status" value="1"/>
</dbReference>
<comment type="similarity">
    <text evidence="1">Belongs to the ABC transporter superfamily.</text>
</comment>
<evidence type="ECO:0000259" key="5">
    <source>
        <dbReference type="PROSITE" id="PS50893"/>
    </source>
</evidence>
<dbReference type="Pfam" id="PF08352">
    <property type="entry name" value="oligo_HPY"/>
    <property type="match status" value="1"/>
</dbReference>
<dbReference type="PROSITE" id="PS00211">
    <property type="entry name" value="ABC_TRANSPORTER_1"/>
    <property type="match status" value="1"/>
</dbReference>
<dbReference type="Pfam" id="PF00005">
    <property type="entry name" value="ABC_tran"/>
    <property type="match status" value="1"/>
</dbReference>
<protein>
    <submittedName>
        <fullName evidence="6">Dipeptide ABC transporter ATP-binding protein</fullName>
    </submittedName>
</protein>
<dbReference type="InterPro" id="IPR003593">
    <property type="entry name" value="AAA+_ATPase"/>
</dbReference>
<evidence type="ECO:0000256" key="1">
    <source>
        <dbReference type="ARBA" id="ARBA00005417"/>
    </source>
</evidence>
<dbReference type="SMART" id="SM00382">
    <property type="entry name" value="AAA"/>
    <property type="match status" value="1"/>
</dbReference>
<evidence type="ECO:0000313" key="7">
    <source>
        <dbReference type="Proteomes" id="UP000260457"/>
    </source>
</evidence>
<reference evidence="6 7" key="1">
    <citation type="submission" date="2018-07" db="EMBL/GenBank/DDBJ databases">
        <title>The molecular basis for the intramolecular migration of carboxyl group in the catabolism of para-hydroxybenzoate via gentisate.</title>
        <authorList>
            <person name="Zhao H."/>
            <person name="Xu Y."/>
            <person name="Lin S."/>
            <person name="Spain J.C."/>
            <person name="Zhou N.-Y."/>
        </authorList>
    </citation>
    <scope>NUCLEOTIDE SEQUENCE [LARGE SCALE GENOMIC DNA]</scope>
    <source>
        <strain evidence="6 7">PHB-7a</strain>
    </source>
</reference>
<dbReference type="EMBL" id="CP030926">
    <property type="protein sequence ID" value="AXN41445.1"/>
    <property type="molecule type" value="Genomic_DNA"/>
</dbReference>
<dbReference type="InterPro" id="IPR050319">
    <property type="entry name" value="ABC_transp_ATP-bind"/>
</dbReference>
<dbReference type="PANTHER" id="PTHR43776">
    <property type="entry name" value="TRANSPORT ATP-BINDING PROTEIN"/>
    <property type="match status" value="1"/>
</dbReference>
<sequence length="339" mass="38468">MKLYYKRGGEKVLQTLSDERAPILQVKNLRKYFPIYSPLGRVKGHVKAVNNVEFTLNERETLGLVGESGCGKSTTGRTIMRLTEPTEGQAIYKESDLFKLKRKEIEQIRQEIQMVFQDPHSSLDPKQTIGHAIEEPMKIHKIGSKKERMERTLDLLHKVGLREDQYYRYPHEFSGGQRQRIGIARALAVNPKIVICDEPVSALDVSIQSQVINLLQELQDNLNLSYLFIAHDLSVVRHIADNIGVMYLGHMVERAATDELFSHPLHPYTQALLSAVPIPDPKLKKERIILKGDVPSPLNPPSGCIFHTRCPHVMDRCKVLSPALTKKGANHFVACHLYE</sequence>
<evidence type="ECO:0000256" key="2">
    <source>
        <dbReference type="ARBA" id="ARBA00022448"/>
    </source>
</evidence>
<dbReference type="GO" id="GO:0005524">
    <property type="term" value="F:ATP binding"/>
    <property type="evidence" value="ECO:0007669"/>
    <property type="project" value="UniProtKB-KW"/>
</dbReference>
<keyword evidence="4 6" id="KW-0067">ATP-binding</keyword>
<name>A0ABN5ND45_9BACI</name>
<keyword evidence="7" id="KW-1185">Reference proteome</keyword>
<dbReference type="Proteomes" id="UP000260457">
    <property type="component" value="Chromosome"/>
</dbReference>
<dbReference type="CDD" id="cd03257">
    <property type="entry name" value="ABC_NikE_OppD_transporters"/>
    <property type="match status" value="1"/>
</dbReference>
<dbReference type="PROSITE" id="PS50893">
    <property type="entry name" value="ABC_TRANSPORTER_2"/>
    <property type="match status" value="1"/>
</dbReference>
<dbReference type="NCBIfam" id="TIGR01727">
    <property type="entry name" value="oligo_HPY"/>
    <property type="match status" value="1"/>
</dbReference>
<dbReference type="InterPro" id="IPR003439">
    <property type="entry name" value="ABC_transporter-like_ATP-bd"/>
</dbReference>
<evidence type="ECO:0000256" key="4">
    <source>
        <dbReference type="ARBA" id="ARBA00022840"/>
    </source>
</evidence>
<accession>A0ABN5ND45</accession>
<feature type="domain" description="ABC transporter" evidence="5">
    <location>
        <begin position="24"/>
        <end position="273"/>
    </location>
</feature>
<proteinExistence type="inferred from homology"/>
<dbReference type="RefSeq" id="WP_116822150.1">
    <property type="nucleotide sequence ID" value="NZ_CP030926.1"/>
</dbReference>
<evidence type="ECO:0000313" key="6">
    <source>
        <dbReference type="EMBL" id="AXN41445.1"/>
    </source>
</evidence>